<dbReference type="EMBL" id="PVNS01000006">
    <property type="protein sequence ID" value="PRO65834.1"/>
    <property type="molecule type" value="Genomic_DNA"/>
</dbReference>
<protein>
    <submittedName>
        <fullName evidence="2">NAD-dependent epimerase</fullName>
    </submittedName>
</protein>
<dbReference type="PANTHER" id="PTHR43245">
    <property type="entry name" value="BIFUNCTIONAL POLYMYXIN RESISTANCE PROTEIN ARNA"/>
    <property type="match status" value="1"/>
</dbReference>
<dbReference type="OrthoDB" id="9808602at2"/>
<feature type="domain" description="NAD-dependent epimerase/dehydratase" evidence="1">
    <location>
        <begin position="47"/>
        <end position="194"/>
    </location>
</feature>
<dbReference type="Gene3D" id="3.40.50.720">
    <property type="entry name" value="NAD(P)-binding Rossmann-like Domain"/>
    <property type="match status" value="1"/>
</dbReference>
<sequence>MKKILITGKNSYIGKMFESYMQKWSEDYKIDKISLRGGEWKSTDFSYYDSIIHLAGIAHVSTDPKMEELYYQVNRDLTVEVAKKAKREGVNQFIFMSSIIVYGKDQTTIGRHTIPTPDNFYGRSKLEAEESLNKMQSQDFNIVLIRPPMIYGKGAKGNYRKLSEVAKKTPLFPCVYNYRSMLHINNLCEFLKLMIFYKEKGVFFPQNKLYVNTSEMVKMIAEVHKKKVRLTKVFNPILSILSKKVIVINKVFGDLVYEKSLSEYKKEYRLIDFRETIVLTEMENENNENSFS</sequence>
<reference evidence="2 3" key="1">
    <citation type="submission" date="2018-03" db="EMBL/GenBank/DDBJ databases">
        <title>Bacillus urumqiensis sp. nov., a moderately haloalkaliphilic bacterium isolated from a salt lake.</title>
        <authorList>
            <person name="Zhao B."/>
            <person name="Liao Z."/>
        </authorList>
    </citation>
    <scope>NUCLEOTIDE SEQUENCE [LARGE SCALE GENOMIC DNA]</scope>
    <source>
        <strain evidence="2 3">BZ-SZ-XJ18</strain>
    </source>
</reference>
<proteinExistence type="predicted"/>
<dbReference type="InterPro" id="IPR036291">
    <property type="entry name" value="NAD(P)-bd_dom_sf"/>
</dbReference>
<dbReference type="PANTHER" id="PTHR43245:SF58">
    <property type="entry name" value="BLL5923 PROTEIN"/>
    <property type="match status" value="1"/>
</dbReference>
<comment type="caution">
    <text evidence="2">The sequence shown here is derived from an EMBL/GenBank/DDBJ whole genome shotgun (WGS) entry which is preliminary data.</text>
</comment>
<dbReference type="Proteomes" id="UP000243650">
    <property type="component" value="Unassembled WGS sequence"/>
</dbReference>
<dbReference type="InterPro" id="IPR001509">
    <property type="entry name" value="Epimerase_deHydtase"/>
</dbReference>
<evidence type="ECO:0000313" key="2">
    <source>
        <dbReference type="EMBL" id="PRO65834.1"/>
    </source>
</evidence>
<name>A0A2P6MHR4_ALKUR</name>
<dbReference type="RefSeq" id="WP_105958930.1">
    <property type="nucleotide sequence ID" value="NZ_PVNS01000006.1"/>
</dbReference>
<dbReference type="Pfam" id="PF01370">
    <property type="entry name" value="Epimerase"/>
    <property type="match status" value="1"/>
</dbReference>
<keyword evidence="3" id="KW-1185">Reference proteome</keyword>
<evidence type="ECO:0000259" key="1">
    <source>
        <dbReference type="Pfam" id="PF01370"/>
    </source>
</evidence>
<organism evidence="2 3">
    <name type="scientific">Alkalicoccus urumqiensis</name>
    <name type="common">Bacillus urumqiensis</name>
    <dbReference type="NCBI Taxonomy" id="1548213"/>
    <lineage>
        <taxon>Bacteria</taxon>
        <taxon>Bacillati</taxon>
        <taxon>Bacillota</taxon>
        <taxon>Bacilli</taxon>
        <taxon>Bacillales</taxon>
        <taxon>Bacillaceae</taxon>
        <taxon>Alkalicoccus</taxon>
    </lineage>
</organism>
<dbReference type="SUPFAM" id="SSF51735">
    <property type="entry name" value="NAD(P)-binding Rossmann-fold domains"/>
    <property type="match status" value="1"/>
</dbReference>
<dbReference type="AlphaFoldDB" id="A0A2P6MHR4"/>
<accession>A0A2P6MHR4</accession>
<gene>
    <name evidence="2" type="ORF">C6I21_08020</name>
</gene>
<evidence type="ECO:0000313" key="3">
    <source>
        <dbReference type="Proteomes" id="UP000243650"/>
    </source>
</evidence>
<dbReference type="InterPro" id="IPR050177">
    <property type="entry name" value="Lipid_A_modif_metabolic_enz"/>
</dbReference>